<dbReference type="GO" id="GO:0048472">
    <property type="term" value="F:threonine-phosphate decarboxylase activity"/>
    <property type="evidence" value="ECO:0007669"/>
    <property type="project" value="InterPro"/>
</dbReference>
<evidence type="ECO:0000313" key="10">
    <source>
        <dbReference type="EMBL" id="KAB3532848.1"/>
    </source>
</evidence>
<comment type="pathway">
    <text evidence="2 9">Cofactor biosynthesis; adenosylcobalamin biosynthesis.</text>
</comment>
<dbReference type="RefSeq" id="WP_151864660.1">
    <property type="nucleotide sequence ID" value="NZ_WBZB01000006.1"/>
</dbReference>
<proteinExistence type="inferred from homology"/>
<dbReference type="GO" id="GO:0005886">
    <property type="term" value="C:plasma membrane"/>
    <property type="evidence" value="ECO:0007669"/>
    <property type="project" value="UniProtKB-SubCell"/>
</dbReference>
<evidence type="ECO:0000256" key="8">
    <source>
        <dbReference type="ARBA" id="ARBA00023136"/>
    </source>
</evidence>
<dbReference type="UniPathway" id="UPA00148"/>
<keyword evidence="8 9" id="KW-0472">Membrane</keyword>
<gene>
    <name evidence="9" type="primary">cobD</name>
    <name evidence="10" type="ORF">F8153_01925</name>
</gene>
<dbReference type="HAMAP" id="MF_00024">
    <property type="entry name" value="CobD_CbiB"/>
    <property type="match status" value="1"/>
</dbReference>
<evidence type="ECO:0000256" key="4">
    <source>
        <dbReference type="ARBA" id="ARBA00022475"/>
    </source>
</evidence>
<evidence type="ECO:0000256" key="2">
    <source>
        <dbReference type="ARBA" id="ARBA00004953"/>
    </source>
</evidence>
<name>A0A833HR94_9FIRM</name>
<keyword evidence="6 9" id="KW-0812">Transmembrane</keyword>
<evidence type="ECO:0000256" key="7">
    <source>
        <dbReference type="ARBA" id="ARBA00022989"/>
    </source>
</evidence>
<keyword evidence="4 9" id="KW-1003">Cell membrane</keyword>
<dbReference type="Pfam" id="PF03186">
    <property type="entry name" value="CobD_Cbib"/>
    <property type="match status" value="1"/>
</dbReference>
<evidence type="ECO:0000256" key="5">
    <source>
        <dbReference type="ARBA" id="ARBA00022573"/>
    </source>
</evidence>
<feature type="transmembrane region" description="Helical" evidence="9">
    <location>
        <begin position="206"/>
        <end position="226"/>
    </location>
</feature>
<evidence type="ECO:0000256" key="6">
    <source>
        <dbReference type="ARBA" id="ARBA00022692"/>
    </source>
</evidence>
<dbReference type="NCBIfam" id="TIGR00380">
    <property type="entry name" value="cobal_cbiB"/>
    <property type="match status" value="1"/>
</dbReference>
<keyword evidence="5 9" id="KW-0169">Cobalamin biosynthesis</keyword>
<dbReference type="InterPro" id="IPR004485">
    <property type="entry name" value="Cobalamin_biosynth_CobD/CbiB"/>
</dbReference>
<comment type="function">
    <text evidence="9">Converts cobyric acid to cobinamide by the addition of aminopropanol on the F carboxylic group.</text>
</comment>
<evidence type="ECO:0000256" key="9">
    <source>
        <dbReference type="HAMAP-Rule" id="MF_00024"/>
    </source>
</evidence>
<dbReference type="EMBL" id="WBZB01000006">
    <property type="protein sequence ID" value="KAB3532848.1"/>
    <property type="molecule type" value="Genomic_DNA"/>
</dbReference>
<evidence type="ECO:0000256" key="1">
    <source>
        <dbReference type="ARBA" id="ARBA00004651"/>
    </source>
</evidence>
<dbReference type="AlphaFoldDB" id="A0A833HR94"/>
<comment type="similarity">
    <text evidence="3 9">Belongs to the CobD/CbiB family.</text>
</comment>
<dbReference type="Proteomes" id="UP000465601">
    <property type="component" value="Unassembled WGS sequence"/>
</dbReference>
<keyword evidence="7 9" id="KW-1133">Transmembrane helix</keyword>
<reference evidence="10 11" key="1">
    <citation type="submission" date="2019-10" db="EMBL/GenBank/DDBJ databases">
        <title>Alkaliphilus serpentinus sp. nov. and Alkaliphilus pronyensis sp. nov., two novel anaerobic alkaliphilic species isolated from the serpentinized-hosted hydrothermal field of the Prony Bay (New Caledonia).</title>
        <authorList>
            <person name="Postec A."/>
        </authorList>
    </citation>
    <scope>NUCLEOTIDE SEQUENCE [LARGE SCALE GENOMIC DNA]</scope>
    <source>
        <strain evidence="10 11">LacT</strain>
    </source>
</reference>
<sequence>MISYWMAFLIDSIIGDPYWFPHPVKLMGAYIKAVEKALRRITSSSIGLRLGGFFLTFSTVALTYIWVFFILFIIKEINLYLFYLINVLLLWTTLAAKCLKDEATKVYRALKEDHILKARRLLSYIVGRDTESLDESQITKATIETVIENTSDGVIAPLLYMFVGGAPMAMAYKAVNTLDSMVGYKNKKYRDFGYASAKLDDIVNYIPARITGLLLVLASGFLGLNVKESYRIMIRDRKNHSSPNCGYPEAAAAGALGIQLGGANYYFGQVVIKPTIGDDIRRATYEDISTAIKLMYRSSALALLLFTLFHLVIEFVT</sequence>
<evidence type="ECO:0000256" key="3">
    <source>
        <dbReference type="ARBA" id="ARBA00006263"/>
    </source>
</evidence>
<feature type="transmembrane region" description="Helical" evidence="9">
    <location>
        <begin position="154"/>
        <end position="175"/>
    </location>
</feature>
<dbReference type="PANTHER" id="PTHR34308:SF1">
    <property type="entry name" value="COBALAMIN BIOSYNTHESIS PROTEIN CBIB"/>
    <property type="match status" value="1"/>
</dbReference>
<feature type="transmembrane region" description="Helical" evidence="9">
    <location>
        <begin position="294"/>
        <end position="313"/>
    </location>
</feature>
<comment type="caution">
    <text evidence="10">The sequence shown here is derived from an EMBL/GenBank/DDBJ whole genome shotgun (WGS) entry which is preliminary data.</text>
</comment>
<feature type="transmembrane region" description="Helical" evidence="9">
    <location>
        <begin position="46"/>
        <end position="74"/>
    </location>
</feature>
<accession>A0A833HR94</accession>
<organism evidence="10 11">
    <name type="scientific">Alkaliphilus serpentinus</name>
    <dbReference type="NCBI Taxonomy" id="1482731"/>
    <lineage>
        <taxon>Bacteria</taxon>
        <taxon>Bacillati</taxon>
        <taxon>Bacillota</taxon>
        <taxon>Clostridia</taxon>
        <taxon>Peptostreptococcales</taxon>
        <taxon>Natronincolaceae</taxon>
        <taxon>Alkaliphilus</taxon>
    </lineage>
</organism>
<dbReference type="GO" id="GO:0015420">
    <property type="term" value="F:ABC-type vitamin B12 transporter activity"/>
    <property type="evidence" value="ECO:0007669"/>
    <property type="project" value="UniProtKB-UniRule"/>
</dbReference>
<dbReference type="PANTHER" id="PTHR34308">
    <property type="entry name" value="COBALAMIN BIOSYNTHESIS PROTEIN CBIB"/>
    <property type="match status" value="1"/>
</dbReference>
<feature type="transmembrane region" description="Helical" evidence="9">
    <location>
        <begin position="80"/>
        <end position="99"/>
    </location>
</feature>
<keyword evidence="11" id="KW-1185">Reference proteome</keyword>
<dbReference type="GO" id="GO:0009236">
    <property type="term" value="P:cobalamin biosynthetic process"/>
    <property type="evidence" value="ECO:0007669"/>
    <property type="project" value="UniProtKB-UniRule"/>
</dbReference>
<dbReference type="NCBIfam" id="NF002281">
    <property type="entry name" value="PRK01209.2-5"/>
    <property type="match status" value="1"/>
</dbReference>
<evidence type="ECO:0000313" key="11">
    <source>
        <dbReference type="Proteomes" id="UP000465601"/>
    </source>
</evidence>
<protein>
    <recommendedName>
        <fullName evidence="9">Cobalamin biosynthesis protein CobD</fullName>
    </recommendedName>
</protein>
<comment type="subcellular location">
    <subcellularLocation>
        <location evidence="1 9">Cell membrane</location>
        <topology evidence="1 9">Multi-pass membrane protein</topology>
    </subcellularLocation>
</comment>
<dbReference type="OrthoDB" id="9811967at2"/>